<reference evidence="1" key="1">
    <citation type="journal article" date="2015" name="Nature">
        <title>Complex archaea that bridge the gap between prokaryotes and eukaryotes.</title>
        <authorList>
            <person name="Spang A."/>
            <person name="Saw J.H."/>
            <person name="Jorgensen S.L."/>
            <person name="Zaremba-Niedzwiedzka K."/>
            <person name="Martijn J."/>
            <person name="Lind A.E."/>
            <person name="van Eijk R."/>
            <person name="Schleper C."/>
            <person name="Guy L."/>
            <person name="Ettema T.J."/>
        </authorList>
    </citation>
    <scope>NUCLEOTIDE SEQUENCE</scope>
</reference>
<organism evidence="1">
    <name type="scientific">marine sediment metagenome</name>
    <dbReference type="NCBI Taxonomy" id="412755"/>
    <lineage>
        <taxon>unclassified sequences</taxon>
        <taxon>metagenomes</taxon>
        <taxon>ecological metagenomes</taxon>
    </lineage>
</organism>
<proteinExistence type="predicted"/>
<dbReference type="AlphaFoldDB" id="A0A0F9BEL6"/>
<protein>
    <submittedName>
        <fullName evidence="1">Uncharacterized protein</fullName>
    </submittedName>
</protein>
<gene>
    <name evidence="1" type="ORF">LCGC14_2736550</name>
</gene>
<sequence length="66" mass="7551">EELSDAEKEDWRDEAKEILSHPDLALINRGKKLPDELTQNFPLLAEILDELGWKPVTPLAKALEEK</sequence>
<name>A0A0F9BEL6_9ZZZZ</name>
<dbReference type="EMBL" id="LAZR01049670">
    <property type="protein sequence ID" value="KKK89099.1"/>
    <property type="molecule type" value="Genomic_DNA"/>
</dbReference>
<feature type="non-terminal residue" evidence="1">
    <location>
        <position position="1"/>
    </location>
</feature>
<comment type="caution">
    <text evidence="1">The sequence shown here is derived from an EMBL/GenBank/DDBJ whole genome shotgun (WGS) entry which is preliminary data.</text>
</comment>
<evidence type="ECO:0000313" key="1">
    <source>
        <dbReference type="EMBL" id="KKK89099.1"/>
    </source>
</evidence>
<accession>A0A0F9BEL6</accession>